<dbReference type="Proteomes" id="UP000373449">
    <property type="component" value="Unassembled WGS sequence"/>
</dbReference>
<dbReference type="AlphaFoldDB" id="A0A484ZIS3"/>
<sequence>MAKLITLKEVKAGEVDIDDLLKLNALLDMRETLQLQAQQENQT</sequence>
<evidence type="ECO:0000313" key="1">
    <source>
        <dbReference type="EMBL" id="VFS48075.1"/>
    </source>
</evidence>
<evidence type="ECO:0000313" key="2">
    <source>
        <dbReference type="Proteomes" id="UP000373449"/>
    </source>
</evidence>
<gene>
    <name evidence="1" type="ORF">NCTC12282_02988</name>
</gene>
<name>A0A484ZIS3_9GAMM</name>
<reference evidence="1 2" key="1">
    <citation type="submission" date="2019-03" db="EMBL/GenBank/DDBJ databases">
        <authorList>
            <consortium name="Pathogen Informatics"/>
        </authorList>
    </citation>
    <scope>NUCLEOTIDE SEQUENCE [LARGE SCALE GENOMIC DNA]</scope>
    <source>
        <strain evidence="1 2">NCTC12282</strain>
    </source>
</reference>
<dbReference type="EMBL" id="CAADJA010000002">
    <property type="protein sequence ID" value="VFS48075.1"/>
    <property type="molecule type" value="Genomic_DNA"/>
</dbReference>
<organism evidence="1 2">
    <name type="scientific">Budvicia aquatica</name>
    <dbReference type="NCBI Taxonomy" id="82979"/>
    <lineage>
        <taxon>Bacteria</taxon>
        <taxon>Pseudomonadati</taxon>
        <taxon>Pseudomonadota</taxon>
        <taxon>Gammaproteobacteria</taxon>
        <taxon>Enterobacterales</taxon>
        <taxon>Budviciaceae</taxon>
        <taxon>Budvicia</taxon>
    </lineage>
</organism>
<dbReference type="RefSeq" id="WP_255324416.1">
    <property type="nucleotide sequence ID" value="NZ_CAADJA010000002.1"/>
</dbReference>
<accession>A0A484ZIS3</accession>
<protein>
    <submittedName>
        <fullName evidence="1">Uncharacterized protein</fullName>
    </submittedName>
</protein>
<proteinExistence type="predicted"/>